<organism evidence="1">
    <name type="scientific">marine sediment metagenome</name>
    <dbReference type="NCBI Taxonomy" id="412755"/>
    <lineage>
        <taxon>unclassified sequences</taxon>
        <taxon>metagenomes</taxon>
        <taxon>ecological metagenomes</taxon>
    </lineage>
</organism>
<protein>
    <submittedName>
        <fullName evidence="1">Uncharacterized protein</fullName>
    </submittedName>
</protein>
<proteinExistence type="predicted"/>
<dbReference type="EMBL" id="LAZR01032337">
    <property type="protein sequence ID" value="KKL51181.1"/>
    <property type="molecule type" value="Genomic_DNA"/>
</dbReference>
<gene>
    <name evidence="1" type="ORF">LCGC14_2298060</name>
</gene>
<name>A0A0F9DBW3_9ZZZZ</name>
<accession>A0A0F9DBW3</accession>
<evidence type="ECO:0000313" key="1">
    <source>
        <dbReference type="EMBL" id="KKL51181.1"/>
    </source>
</evidence>
<reference evidence="1" key="1">
    <citation type="journal article" date="2015" name="Nature">
        <title>Complex archaea that bridge the gap between prokaryotes and eukaryotes.</title>
        <authorList>
            <person name="Spang A."/>
            <person name="Saw J.H."/>
            <person name="Jorgensen S.L."/>
            <person name="Zaremba-Niedzwiedzka K."/>
            <person name="Martijn J."/>
            <person name="Lind A.E."/>
            <person name="van Eijk R."/>
            <person name="Schleper C."/>
            <person name="Guy L."/>
            <person name="Ettema T.J."/>
        </authorList>
    </citation>
    <scope>NUCLEOTIDE SEQUENCE</scope>
</reference>
<comment type="caution">
    <text evidence="1">The sequence shown here is derived from an EMBL/GenBank/DDBJ whole genome shotgun (WGS) entry which is preliminary data.</text>
</comment>
<dbReference type="AlphaFoldDB" id="A0A0F9DBW3"/>
<sequence length="62" mass="6752">MMLICRNCGHEASFHGASFCVMRLDLPTIGGSIVSARSNEPSRPSPPSICDCDDWERDLGVI</sequence>